<dbReference type="AlphaFoldDB" id="A0A0H2RQ29"/>
<dbReference type="GO" id="GO:0032541">
    <property type="term" value="C:cortical endoplasmic reticulum"/>
    <property type="evidence" value="ECO:0007669"/>
    <property type="project" value="TreeGrafter"/>
</dbReference>
<comment type="similarity">
    <text evidence="1">Belongs to the OSBP family.</text>
</comment>
<dbReference type="InterPro" id="IPR041680">
    <property type="entry name" value="PH_8"/>
</dbReference>
<proteinExistence type="inferred from homology"/>
<feature type="region of interest" description="Disordered" evidence="5">
    <location>
        <begin position="176"/>
        <end position="195"/>
    </location>
</feature>
<keyword evidence="2" id="KW-0813">Transport</keyword>
<dbReference type="Proteomes" id="UP000053477">
    <property type="component" value="Unassembled WGS sequence"/>
</dbReference>
<feature type="region of interest" description="Disordered" evidence="5">
    <location>
        <begin position="676"/>
        <end position="707"/>
    </location>
</feature>
<evidence type="ECO:0000313" key="7">
    <source>
        <dbReference type="EMBL" id="KLO13959.1"/>
    </source>
</evidence>
<dbReference type="GO" id="GO:0097038">
    <property type="term" value="C:perinuclear endoplasmic reticulum"/>
    <property type="evidence" value="ECO:0007669"/>
    <property type="project" value="TreeGrafter"/>
</dbReference>
<protein>
    <recommendedName>
        <fullName evidence="6">PH domain-containing protein</fullName>
    </recommendedName>
</protein>
<dbReference type="Pfam" id="PF01237">
    <property type="entry name" value="Oxysterol_BP"/>
    <property type="match status" value="1"/>
</dbReference>
<feature type="compositionally biased region" description="Low complexity" evidence="5">
    <location>
        <begin position="333"/>
        <end position="347"/>
    </location>
</feature>
<dbReference type="PROSITE" id="PS50003">
    <property type="entry name" value="PH_DOMAIN"/>
    <property type="match status" value="1"/>
</dbReference>
<keyword evidence="4" id="KW-0446">Lipid-binding</keyword>
<sequence>MQNPKAAVVNASLALKIPAQPHGEGLSRPNDVLCEGWLLKKRRKKLQGYARRYFILRPSGLLSYSFEPGTDIRDQIYLPNAAISSTSRRRDIHVDSGRVTFHVKCINESEFDKWMTALRKFTISGMDHERTMGRRSLSRAATAQAGIIAQATILIDEMGQTLDVLAHSLSCDRNSRASTSKLSVANSKSREREGHHSLLSMFKKSGHSPQRNPSVKEDGTSSMLSVDDPSSILTRLREQHAALSEALMKASAATPSFPRSPLPQTIDEEGLSGSGTRSPVMWQSLAQANRSSISTALSSSGSGTVWFDANEGEDYGAEEFVLDDTDPFDEETTTNGGSQISTSSSSIDRAEESEVEADLSYDDTPDSSSVITVTMDRRTRLPSRPNGDEGSLFAVLKKNVGQDLSNISFPVSFNEPLSLLQRLAEEMEYHDLLDKAASTSDSIERMSYIAAFAVSTYASTKFRSGRKGFTPLLGETFEDHRMNFIAEKVVHKPLVMAFHASGQDWELGGTSSGKTKFWGKSFEIIPTGITYLRIGEDEFEWNKPSSFTRNLMMGTKYLEHCGEMVVRNTKTGARCVLDFKETGYWASSPNVVAGSVYSPDGGLLGKLEGKWDDQFAQKLDANHLRVLWRISPFPRDASEYYGFTYFGITLNELTPELVDKLPKTDSRLRPDIRALENGNNALAEDEKSRVEQMQRDRRESGQERRPRWFKQVDGSDKWEYVGGYWEARKASWKNTDNSPLW</sequence>
<dbReference type="FunFam" id="2.40.160.120:FF:000001">
    <property type="entry name" value="Oxysterol-binding protein"/>
    <property type="match status" value="1"/>
</dbReference>
<evidence type="ECO:0000256" key="2">
    <source>
        <dbReference type="ARBA" id="ARBA00022448"/>
    </source>
</evidence>
<dbReference type="SUPFAM" id="SSF50729">
    <property type="entry name" value="PH domain-like"/>
    <property type="match status" value="1"/>
</dbReference>
<evidence type="ECO:0000259" key="6">
    <source>
        <dbReference type="PROSITE" id="PS50003"/>
    </source>
</evidence>
<dbReference type="Gene3D" id="2.40.160.120">
    <property type="match status" value="1"/>
</dbReference>
<name>A0A0H2RQ29_9AGAM</name>
<dbReference type="PANTHER" id="PTHR10972">
    <property type="entry name" value="OXYSTEROL-BINDING PROTEIN-RELATED"/>
    <property type="match status" value="1"/>
</dbReference>
<dbReference type="CDD" id="cd13289">
    <property type="entry name" value="PH_Osh3p_yeast"/>
    <property type="match status" value="1"/>
</dbReference>
<dbReference type="GO" id="GO:0034727">
    <property type="term" value="P:piecemeal microautophagy of the nucleus"/>
    <property type="evidence" value="ECO:0007669"/>
    <property type="project" value="TreeGrafter"/>
</dbReference>
<dbReference type="GO" id="GO:0006887">
    <property type="term" value="P:exocytosis"/>
    <property type="evidence" value="ECO:0007669"/>
    <property type="project" value="TreeGrafter"/>
</dbReference>
<reference evidence="7 8" key="1">
    <citation type="submission" date="2015-04" db="EMBL/GenBank/DDBJ databases">
        <title>Complete genome sequence of Schizopora paradoxa KUC8140, a cosmopolitan wood degrader in East Asia.</title>
        <authorList>
            <consortium name="DOE Joint Genome Institute"/>
            <person name="Min B."/>
            <person name="Park H."/>
            <person name="Jang Y."/>
            <person name="Kim J.-J."/>
            <person name="Kim K.H."/>
            <person name="Pangilinan J."/>
            <person name="Lipzen A."/>
            <person name="Riley R."/>
            <person name="Grigoriev I.V."/>
            <person name="Spatafora J.W."/>
            <person name="Choi I.-G."/>
        </authorList>
    </citation>
    <scope>NUCLEOTIDE SEQUENCE [LARGE SCALE GENOMIC DNA]</scope>
    <source>
        <strain evidence="7 8">KUC8140</strain>
    </source>
</reference>
<dbReference type="GO" id="GO:0120009">
    <property type="term" value="P:intermembrane lipid transfer"/>
    <property type="evidence" value="ECO:0007669"/>
    <property type="project" value="UniProtKB-ARBA"/>
</dbReference>
<dbReference type="GO" id="GO:0032934">
    <property type="term" value="F:sterol binding"/>
    <property type="evidence" value="ECO:0007669"/>
    <property type="project" value="TreeGrafter"/>
</dbReference>
<feature type="region of interest" description="Disordered" evidence="5">
    <location>
        <begin position="201"/>
        <end position="226"/>
    </location>
</feature>
<keyword evidence="8" id="KW-1185">Reference proteome</keyword>
<dbReference type="SUPFAM" id="SSF144000">
    <property type="entry name" value="Oxysterol-binding protein-like"/>
    <property type="match status" value="1"/>
</dbReference>
<keyword evidence="3" id="KW-0445">Lipid transport</keyword>
<dbReference type="InterPro" id="IPR000648">
    <property type="entry name" value="Oxysterol-bd"/>
</dbReference>
<dbReference type="FunCoup" id="A0A0H2RQ29">
    <property type="interactions" value="119"/>
</dbReference>
<dbReference type="EMBL" id="KQ085951">
    <property type="protein sequence ID" value="KLO13959.1"/>
    <property type="molecule type" value="Genomic_DNA"/>
</dbReference>
<dbReference type="PANTHER" id="PTHR10972:SF203">
    <property type="entry name" value="OXYSTEROL-BINDING PROTEIN HOMOLOG 3"/>
    <property type="match status" value="1"/>
</dbReference>
<feature type="compositionally biased region" description="Acidic residues" evidence="5">
    <location>
        <begin position="351"/>
        <end position="365"/>
    </location>
</feature>
<feature type="compositionally biased region" description="Basic and acidic residues" evidence="5">
    <location>
        <begin position="684"/>
        <end position="706"/>
    </location>
</feature>
<organism evidence="7 8">
    <name type="scientific">Schizopora paradoxa</name>
    <dbReference type="NCBI Taxonomy" id="27342"/>
    <lineage>
        <taxon>Eukaryota</taxon>
        <taxon>Fungi</taxon>
        <taxon>Dikarya</taxon>
        <taxon>Basidiomycota</taxon>
        <taxon>Agaricomycotina</taxon>
        <taxon>Agaricomycetes</taxon>
        <taxon>Hymenochaetales</taxon>
        <taxon>Schizoporaceae</taxon>
        <taxon>Schizopora</taxon>
    </lineage>
</organism>
<dbReference type="Pfam" id="PF15409">
    <property type="entry name" value="PH_8"/>
    <property type="match status" value="1"/>
</dbReference>
<dbReference type="Gene3D" id="2.30.29.30">
    <property type="entry name" value="Pleckstrin-homology domain (PH domain)/Phosphotyrosine-binding domain (PTB)"/>
    <property type="match status" value="1"/>
</dbReference>
<dbReference type="InterPro" id="IPR037239">
    <property type="entry name" value="OSBP_sf"/>
</dbReference>
<dbReference type="GO" id="GO:0005829">
    <property type="term" value="C:cytosol"/>
    <property type="evidence" value="ECO:0007669"/>
    <property type="project" value="TreeGrafter"/>
</dbReference>
<feature type="compositionally biased region" description="Polar residues" evidence="5">
    <location>
        <begin position="176"/>
        <end position="187"/>
    </location>
</feature>
<feature type="domain" description="PH" evidence="6">
    <location>
        <begin position="31"/>
        <end position="123"/>
    </location>
</feature>
<dbReference type="OrthoDB" id="416222at2759"/>
<dbReference type="GO" id="GO:0030011">
    <property type="term" value="P:maintenance of cell polarity"/>
    <property type="evidence" value="ECO:0007669"/>
    <property type="project" value="TreeGrafter"/>
</dbReference>
<evidence type="ECO:0000256" key="5">
    <source>
        <dbReference type="SAM" id="MobiDB-lite"/>
    </source>
</evidence>
<dbReference type="Gene3D" id="3.30.70.3490">
    <property type="match status" value="1"/>
</dbReference>
<accession>A0A0H2RQ29</accession>
<dbReference type="STRING" id="27342.A0A0H2RQ29"/>
<dbReference type="GO" id="GO:0035621">
    <property type="term" value="P:ER to Golgi ceramide transport"/>
    <property type="evidence" value="ECO:0007669"/>
    <property type="project" value="TreeGrafter"/>
</dbReference>
<evidence type="ECO:0000256" key="3">
    <source>
        <dbReference type="ARBA" id="ARBA00023055"/>
    </source>
</evidence>
<evidence type="ECO:0000313" key="8">
    <source>
        <dbReference type="Proteomes" id="UP000053477"/>
    </source>
</evidence>
<dbReference type="GO" id="GO:0005886">
    <property type="term" value="C:plasma membrane"/>
    <property type="evidence" value="ECO:0007669"/>
    <property type="project" value="TreeGrafter"/>
</dbReference>
<dbReference type="SMART" id="SM00233">
    <property type="entry name" value="PH"/>
    <property type="match status" value="1"/>
</dbReference>
<dbReference type="InterPro" id="IPR001849">
    <property type="entry name" value="PH_domain"/>
</dbReference>
<feature type="region of interest" description="Disordered" evidence="5">
    <location>
        <begin position="326"/>
        <end position="368"/>
    </location>
</feature>
<evidence type="ECO:0000256" key="1">
    <source>
        <dbReference type="ARBA" id="ARBA00008842"/>
    </source>
</evidence>
<evidence type="ECO:0000256" key="4">
    <source>
        <dbReference type="ARBA" id="ARBA00023121"/>
    </source>
</evidence>
<dbReference type="GO" id="GO:0006897">
    <property type="term" value="P:endocytosis"/>
    <property type="evidence" value="ECO:0007669"/>
    <property type="project" value="TreeGrafter"/>
</dbReference>
<dbReference type="InterPro" id="IPR011993">
    <property type="entry name" value="PH-like_dom_sf"/>
</dbReference>
<dbReference type="InParanoid" id="A0A0H2RQ29"/>
<gene>
    <name evidence="7" type="ORF">SCHPADRAFT_827219</name>
</gene>